<proteinExistence type="predicted"/>
<organism evidence="2">
    <name type="scientific">marine metagenome</name>
    <dbReference type="NCBI Taxonomy" id="408172"/>
    <lineage>
        <taxon>unclassified sequences</taxon>
        <taxon>metagenomes</taxon>
        <taxon>ecological metagenomes</taxon>
    </lineage>
</organism>
<dbReference type="Gene3D" id="3.40.50.10070">
    <property type="entry name" value="TolB, N-terminal domain"/>
    <property type="match status" value="1"/>
</dbReference>
<dbReference type="Pfam" id="PF07676">
    <property type="entry name" value="PD40"/>
    <property type="match status" value="1"/>
</dbReference>
<evidence type="ECO:0000259" key="1">
    <source>
        <dbReference type="Pfam" id="PF04052"/>
    </source>
</evidence>
<dbReference type="GO" id="GO:0015031">
    <property type="term" value="P:protein transport"/>
    <property type="evidence" value="ECO:0007669"/>
    <property type="project" value="InterPro"/>
</dbReference>
<accession>A0A382K4E5</accession>
<dbReference type="SUPFAM" id="SSF69304">
    <property type="entry name" value="Tricorn protease N-terminal domain"/>
    <property type="match status" value="1"/>
</dbReference>
<feature type="non-terminal residue" evidence="2">
    <location>
        <position position="236"/>
    </location>
</feature>
<dbReference type="InterPro" id="IPR007195">
    <property type="entry name" value="TolB_N"/>
</dbReference>
<reference evidence="2" key="1">
    <citation type="submission" date="2018-05" db="EMBL/GenBank/DDBJ databases">
        <authorList>
            <person name="Lanie J.A."/>
            <person name="Ng W.-L."/>
            <person name="Kazmierczak K.M."/>
            <person name="Andrzejewski T.M."/>
            <person name="Davidsen T.M."/>
            <person name="Wayne K.J."/>
            <person name="Tettelin H."/>
            <person name="Glass J.I."/>
            <person name="Rusch D."/>
            <person name="Podicherti R."/>
            <person name="Tsui H.-C.T."/>
            <person name="Winkler M.E."/>
        </authorList>
    </citation>
    <scope>NUCLEOTIDE SEQUENCE</scope>
</reference>
<dbReference type="GO" id="GO:0042597">
    <property type="term" value="C:periplasmic space"/>
    <property type="evidence" value="ECO:0007669"/>
    <property type="project" value="InterPro"/>
</dbReference>
<protein>
    <recommendedName>
        <fullName evidence="1">TolB N-terminal domain-containing protein</fullName>
    </recommendedName>
</protein>
<sequence>MGDLLVAQELDSIPGVTLGLLYESEFHPAIAVHPFSSDSDVTTVTKETEAIIANDLRYSDRFEVMDSIPEGLVGDGIDYQLWDQLGAVWLLAGSVERQAGEGDGFVLALELHDIVYGAVHQRGRFLLPSAEDRDFRMAVHVASDQLVQWIYGEPGMAASRIAFSRRSEDGNQELYTIDSDGTNFRQITSYGDLTMSPTWSPLGDKIAYTSRKENGLPRIYELDMKTGEERALPSER</sequence>
<name>A0A382K4E5_9ZZZZ</name>
<dbReference type="Gene3D" id="2.120.10.30">
    <property type="entry name" value="TolB, C-terminal domain"/>
    <property type="match status" value="1"/>
</dbReference>
<dbReference type="InterPro" id="IPR011659">
    <property type="entry name" value="WD40"/>
</dbReference>
<dbReference type="EMBL" id="UINC01077854">
    <property type="protein sequence ID" value="SVC18373.1"/>
    <property type="molecule type" value="Genomic_DNA"/>
</dbReference>
<dbReference type="InterPro" id="IPR011042">
    <property type="entry name" value="6-blade_b-propeller_TolB-like"/>
</dbReference>
<dbReference type="SUPFAM" id="SSF52964">
    <property type="entry name" value="TolB, N-terminal domain"/>
    <property type="match status" value="1"/>
</dbReference>
<evidence type="ECO:0000313" key="2">
    <source>
        <dbReference type="EMBL" id="SVC18373.1"/>
    </source>
</evidence>
<gene>
    <name evidence="2" type="ORF">METZ01_LOCUS271227</name>
</gene>
<dbReference type="AlphaFoldDB" id="A0A382K4E5"/>
<feature type="domain" description="TolB N-terminal" evidence="1">
    <location>
        <begin position="29"/>
        <end position="117"/>
    </location>
</feature>
<dbReference type="Pfam" id="PF04052">
    <property type="entry name" value="TolB_N"/>
    <property type="match status" value="1"/>
</dbReference>